<dbReference type="UCSC" id="C55B6.4">
    <property type="organism name" value="c. elegans"/>
</dbReference>
<dbReference type="Proteomes" id="UP000001940">
    <property type="component" value="Chromosome X"/>
</dbReference>
<proteinExistence type="predicted"/>
<dbReference type="CTD" id="183839"/>
<gene>
    <name evidence="1 3" type="ORF">C55B6.4</name>
    <name evidence="1" type="ORF">CELE_C55B6.4</name>
</gene>
<dbReference type="InParanoid" id="P91187"/>
<dbReference type="AlphaFoldDB" id="P91187"/>
<reference evidence="1 2" key="1">
    <citation type="journal article" date="1998" name="Science">
        <title>Genome sequence of the nematode C. elegans: a platform for investigating biology.</title>
        <authorList>
            <consortium name="The C. elegans sequencing consortium"/>
            <person name="Sulson J.E."/>
            <person name="Waterston R."/>
        </authorList>
    </citation>
    <scope>NUCLEOTIDE SEQUENCE [LARGE SCALE GENOMIC DNA]</scope>
    <source>
        <strain evidence="1 2">Bristol N2</strain>
    </source>
</reference>
<evidence type="ECO:0000313" key="1">
    <source>
        <dbReference type="EMBL" id="CCD68079.2"/>
    </source>
</evidence>
<dbReference type="AGR" id="WB:WBGene00016940"/>
<dbReference type="KEGG" id="cel:CELE_C55B6.4"/>
<dbReference type="PIR" id="T25660">
    <property type="entry name" value="T25660"/>
</dbReference>
<protein>
    <submittedName>
        <fullName evidence="1">TDP43_N domain-containing protein</fullName>
    </submittedName>
</protein>
<organism evidence="1 2">
    <name type="scientific">Caenorhabditis elegans</name>
    <dbReference type="NCBI Taxonomy" id="6239"/>
    <lineage>
        <taxon>Eukaryota</taxon>
        <taxon>Metazoa</taxon>
        <taxon>Ecdysozoa</taxon>
        <taxon>Nematoda</taxon>
        <taxon>Chromadorea</taxon>
        <taxon>Rhabditida</taxon>
        <taxon>Rhabditina</taxon>
        <taxon>Rhabditomorpha</taxon>
        <taxon>Rhabditoidea</taxon>
        <taxon>Rhabditidae</taxon>
        <taxon>Peloderinae</taxon>
        <taxon>Caenorhabditis</taxon>
    </lineage>
</organism>
<name>P91187_CAEEL</name>
<dbReference type="GeneID" id="183839"/>
<evidence type="ECO:0000313" key="2">
    <source>
        <dbReference type="Proteomes" id="UP000001940"/>
    </source>
</evidence>
<accession>P91187</accession>
<dbReference type="EMBL" id="BX284606">
    <property type="protein sequence ID" value="CCD68079.2"/>
    <property type="molecule type" value="Genomic_DNA"/>
</dbReference>
<sequence length="99" mass="11456">MSNQTPYSKKKNNDKSPWFETLEICLQPSTNSTVSNVLYRPITDPSDDRIFVVTNKNVDGYVKPPKNWKFEEEIRKHNEKDSKKLRKLTTADLEAIGVV</sequence>
<dbReference type="PaxDb" id="6239-C55B6.4"/>
<evidence type="ECO:0000313" key="3">
    <source>
        <dbReference type="WormBase" id="C55B6.4"/>
    </source>
</evidence>
<dbReference type="RefSeq" id="NP_001359952.1">
    <property type="nucleotide sequence ID" value="NM_001373349.1"/>
</dbReference>
<dbReference type="HOGENOM" id="CLU_1751360_0_0_1"/>
<dbReference type="WormBase" id="C55B6.4">
    <property type="protein sequence ID" value="CE53427"/>
    <property type="gene ID" value="WBGene00016940"/>
</dbReference>
<keyword evidence="2" id="KW-1185">Reference proteome</keyword>